<name>A0A9P0L4T6_ACAOB</name>
<evidence type="ECO:0000256" key="1">
    <source>
        <dbReference type="ARBA" id="ARBA00001968"/>
    </source>
</evidence>
<dbReference type="InterPro" id="IPR027806">
    <property type="entry name" value="HARBI1_dom"/>
</dbReference>
<accession>A0A9P0L4T6</accession>
<organism evidence="5 6">
    <name type="scientific">Acanthoscelides obtectus</name>
    <name type="common">Bean weevil</name>
    <name type="synonym">Bruchus obtectus</name>
    <dbReference type="NCBI Taxonomy" id="200917"/>
    <lineage>
        <taxon>Eukaryota</taxon>
        <taxon>Metazoa</taxon>
        <taxon>Ecdysozoa</taxon>
        <taxon>Arthropoda</taxon>
        <taxon>Hexapoda</taxon>
        <taxon>Insecta</taxon>
        <taxon>Pterygota</taxon>
        <taxon>Neoptera</taxon>
        <taxon>Endopterygota</taxon>
        <taxon>Coleoptera</taxon>
        <taxon>Polyphaga</taxon>
        <taxon>Cucujiformia</taxon>
        <taxon>Chrysomeloidea</taxon>
        <taxon>Chrysomelidae</taxon>
        <taxon>Bruchinae</taxon>
        <taxon>Bruchini</taxon>
        <taxon>Acanthoscelides</taxon>
    </lineage>
</organism>
<dbReference type="OrthoDB" id="6775305at2759"/>
<gene>
    <name evidence="5" type="ORF">ACAOBT_LOCUS18070</name>
</gene>
<evidence type="ECO:0000256" key="3">
    <source>
        <dbReference type="SAM" id="MobiDB-lite"/>
    </source>
</evidence>
<evidence type="ECO:0000259" key="4">
    <source>
        <dbReference type="Pfam" id="PF13359"/>
    </source>
</evidence>
<comment type="cofactor">
    <cofactor evidence="1">
        <name>a divalent metal cation</name>
        <dbReference type="ChEBI" id="CHEBI:60240"/>
    </cofactor>
</comment>
<keyword evidence="6" id="KW-1185">Reference proteome</keyword>
<evidence type="ECO:0000313" key="5">
    <source>
        <dbReference type="EMBL" id="CAH1987803.1"/>
    </source>
</evidence>
<feature type="region of interest" description="Disordered" evidence="3">
    <location>
        <begin position="91"/>
        <end position="114"/>
    </location>
</feature>
<keyword evidence="2" id="KW-0479">Metal-binding</keyword>
<comment type="caution">
    <text evidence="5">The sequence shown here is derived from an EMBL/GenBank/DDBJ whole genome shotgun (WGS) entry which is preliminary data.</text>
</comment>
<protein>
    <recommendedName>
        <fullName evidence="4">DDE Tnp4 domain-containing protein</fullName>
    </recommendedName>
</protein>
<feature type="compositionally biased region" description="Polar residues" evidence="3">
    <location>
        <begin position="91"/>
        <end position="109"/>
    </location>
</feature>
<dbReference type="GO" id="GO:0046872">
    <property type="term" value="F:metal ion binding"/>
    <property type="evidence" value="ECO:0007669"/>
    <property type="project" value="UniProtKB-KW"/>
</dbReference>
<sequence length="451" mass="50155">MGYLAAARAYKVPRSTLFRLCNTEGPPATVSKTKLGKRPILSAELEEELVRYLLIMDQKFFGLTRRDVRSLAFQLAKQEEFAAEMQKENQNLPNNNTRAHNEQNNSPNVYPSDIVPVPELTKKLATRGRKCGRTKIITSTPNKEELEQSINLSKQKVIRNVFDEPGPSGLKNKKPSVYLQLKTSTQEDIEKTIWTSTFSSFAKTFQARKVPSSTEEWKEISKRFEEVWNFPYCVGAIDGKHVLLQAPMKSGSDFFNYKSQFSIVLMAVVDADYNFTFVDIGCQGRISDGAMEADDIPDDILEAANAATLDIFSTKSKERYEEEHGNFEKWCYSKNVSSTKEEAFLAYSANIAKRFLSSPPAAAASPVLPSVPRYYLRVSTLYAARIRPQPGRSSGLRGQGDILAAADSQRNAASGGTAAAAPHLRPVADHTFEGADIRSVPTPALFIPFNP</sequence>
<dbReference type="EMBL" id="CAKOFQ010007027">
    <property type="protein sequence ID" value="CAH1987803.1"/>
    <property type="molecule type" value="Genomic_DNA"/>
</dbReference>
<evidence type="ECO:0000256" key="2">
    <source>
        <dbReference type="ARBA" id="ARBA00022723"/>
    </source>
</evidence>
<evidence type="ECO:0000313" key="6">
    <source>
        <dbReference type="Proteomes" id="UP001152888"/>
    </source>
</evidence>
<reference evidence="5" key="1">
    <citation type="submission" date="2022-03" db="EMBL/GenBank/DDBJ databases">
        <authorList>
            <person name="Sayadi A."/>
        </authorList>
    </citation>
    <scope>NUCLEOTIDE SEQUENCE</scope>
</reference>
<proteinExistence type="predicted"/>
<dbReference type="Pfam" id="PF13359">
    <property type="entry name" value="DDE_Tnp_4"/>
    <property type="match status" value="1"/>
</dbReference>
<dbReference type="AlphaFoldDB" id="A0A9P0L4T6"/>
<feature type="domain" description="DDE Tnp4" evidence="4">
    <location>
        <begin position="237"/>
        <end position="291"/>
    </location>
</feature>
<dbReference type="Proteomes" id="UP001152888">
    <property type="component" value="Unassembled WGS sequence"/>
</dbReference>